<sequence length="72" mass="8579">MKQEKLDGFPNNKYLSKSYYNQNFNLQTSDDVASSASNYYSFASKHLFLPIILKAFLFYLTLYLWKLIEEYT</sequence>
<dbReference type="RefSeq" id="WP_117775778.1">
    <property type="nucleotide sequence ID" value="NZ_JAQFDI010000075.1"/>
</dbReference>
<dbReference type="EMBL" id="QSCR01000076">
    <property type="protein sequence ID" value="RGY10500.1"/>
    <property type="molecule type" value="Genomic_DNA"/>
</dbReference>
<evidence type="ECO:0000313" key="2">
    <source>
        <dbReference type="EMBL" id="RGY10500.1"/>
    </source>
</evidence>
<name>A0A413IHK9_9BACT</name>
<reference evidence="2 3" key="1">
    <citation type="submission" date="2018-08" db="EMBL/GenBank/DDBJ databases">
        <title>A genome reference for cultivated species of the human gut microbiota.</title>
        <authorList>
            <person name="Zou Y."/>
            <person name="Xue W."/>
            <person name="Luo G."/>
        </authorList>
    </citation>
    <scope>NUCLEOTIDE SEQUENCE [LARGE SCALE GENOMIC DNA]</scope>
    <source>
        <strain evidence="2 3">OF02-7</strain>
    </source>
</reference>
<accession>A0A413IHK9</accession>
<proteinExistence type="predicted"/>
<feature type="transmembrane region" description="Helical" evidence="1">
    <location>
        <begin position="47"/>
        <end position="65"/>
    </location>
</feature>
<keyword evidence="1" id="KW-1133">Transmembrane helix</keyword>
<organism evidence="2 3">
    <name type="scientific">Butyricimonas virosa</name>
    <dbReference type="NCBI Taxonomy" id="544645"/>
    <lineage>
        <taxon>Bacteria</taxon>
        <taxon>Pseudomonadati</taxon>
        <taxon>Bacteroidota</taxon>
        <taxon>Bacteroidia</taxon>
        <taxon>Bacteroidales</taxon>
        <taxon>Odoribacteraceae</taxon>
        <taxon>Butyricimonas</taxon>
    </lineage>
</organism>
<protein>
    <submittedName>
        <fullName evidence="2">Uncharacterized protein</fullName>
    </submittedName>
</protein>
<keyword evidence="1" id="KW-0812">Transmembrane</keyword>
<evidence type="ECO:0000256" key="1">
    <source>
        <dbReference type="SAM" id="Phobius"/>
    </source>
</evidence>
<keyword evidence="1" id="KW-0472">Membrane</keyword>
<dbReference type="Proteomes" id="UP000286063">
    <property type="component" value="Unassembled WGS sequence"/>
</dbReference>
<evidence type="ECO:0000313" key="3">
    <source>
        <dbReference type="Proteomes" id="UP000286063"/>
    </source>
</evidence>
<gene>
    <name evidence="2" type="ORF">DXA50_20295</name>
</gene>
<dbReference type="AlphaFoldDB" id="A0A413IHK9"/>
<comment type="caution">
    <text evidence="2">The sequence shown here is derived from an EMBL/GenBank/DDBJ whole genome shotgun (WGS) entry which is preliminary data.</text>
</comment>